<keyword evidence="9" id="KW-0234">DNA repair</keyword>
<dbReference type="PANTHER" id="PTHR12695:SF2">
    <property type="entry name" value="GENERAL TRANSCRIPTION FACTOR IIH SUBUNIT 2-RELATED"/>
    <property type="match status" value="1"/>
</dbReference>
<dbReference type="Gene3D" id="3.40.50.410">
    <property type="entry name" value="von Willebrand factor, type A domain"/>
    <property type="match status" value="1"/>
</dbReference>
<dbReference type="FunCoup" id="A0A066WCS8">
    <property type="interactions" value="303"/>
</dbReference>
<dbReference type="InterPro" id="IPR002035">
    <property type="entry name" value="VWF_A"/>
</dbReference>
<feature type="domain" description="VWFA" evidence="14">
    <location>
        <begin position="126"/>
        <end position="302"/>
    </location>
</feature>
<dbReference type="OrthoDB" id="284275at2759"/>
<feature type="region of interest" description="Disordered" evidence="13">
    <location>
        <begin position="321"/>
        <end position="345"/>
    </location>
</feature>
<evidence type="ECO:0000256" key="7">
    <source>
        <dbReference type="ARBA" id="ARBA00023015"/>
    </source>
</evidence>
<dbReference type="STRING" id="1037660.A0A066WCS8"/>
<dbReference type="InterPro" id="IPR013087">
    <property type="entry name" value="Znf_C2H2_type"/>
</dbReference>
<feature type="zinc finger region" description="C4-type" evidence="12">
    <location>
        <begin position="388"/>
        <end position="405"/>
    </location>
</feature>
<evidence type="ECO:0000256" key="3">
    <source>
        <dbReference type="ARBA" id="ARBA00022723"/>
    </source>
</evidence>
<dbReference type="AlphaFoldDB" id="A0A066WCS8"/>
<dbReference type="SMART" id="SM00327">
    <property type="entry name" value="VWA"/>
    <property type="match status" value="1"/>
</dbReference>
<dbReference type="InParanoid" id="A0A066WCS8"/>
<keyword evidence="6 11" id="KW-0862">Zinc</keyword>
<evidence type="ECO:0000313" key="15">
    <source>
        <dbReference type="EMBL" id="KDN48854.1"/>
    </source>
</evidence>
<evidence type="ECO:0000256" key="12">
    <source>
        <dbReference type="PIRSR" id="PIRSR015919-1"/>
    </source>
</evidence>
<evidence type="ECO:0000256" key="13">
    <source>
        <dbReference type="SAM" id="MobiDB-lite"/>
    </source>
</evidence>
<evidence type="ECO:0000256" key="1">
    <source>
        <dbReference type="ARBA" id="ARBA00004123"/>
    </source>
</evidence>
<dbReference type="HOGENOM" id="CLU_028556_1_1_1"/>
<dbReference type="InterPro" id="IPR046349">
    <property type="entry name" value="C1-like_sf"/>
</dbReference>
<evidence type="ECO:0000259" key="14">
    <source>
        <dbReference type="PROSITE" id="PS50234"/>
    </source>
</evidence>
<keyword evidence="10 11" id="KW-0539">Nucleus</keyword>
<evidence type="ECO:0000256" key="4">
    <source>
        <dbReference type="ARBA" id="ARBA00022763"/>
    </source>
</evidence>
<dbReference type="GO" id="GO:0000439">
    <property type="term" value="C:transcription factor TFIIH core complex"/>
    <property type="evidence" value="ECO:0007669"/>
    <property type="project" value="UniProtKB-UniRule"/>
</dbReference>
<keyword evidence="7 11" id="KW-0805">Transcription regulation</keyword>
<dbReference type="Proteomes" id="UP000027361">
    <property type="component" value="Unassembled WGS sequence"/>
</dbReference>
<keyword evidence="4" id="KW-0227">DNA damage</keyword>
<dbReference type="CDD" id="cd01453">
    <property type="entry name" value="vWA_transcription_factor_IIH_type"/>
    <property type="match status" value="1"/>
</dbReference>
<dbReference type="PROSITE" id="PS00028">
    <property type="entry name" value="ZINC_FINGER_C2H2_1"/>
    <property type="match status" value="1"/>
</dbReference>
<gene>
    <name evidence="15" type="ORF">K437DRAFT_222436</name>
</gene>
<dbReference type="InterPro" id="IPR036465">
    <property type="entry name" value="vWFA_dom_sf"/>
</dbReference>
<keyword evidence="16" id="KW-1185">Reference proteome</keyword>
<name>A0A066WCS8_TILAU</name>
<sequence length="511" mass="55630">MDHFADDSDDDLPTLEESFQVALGGGGRTLRPQRDKGKGKAVEPSGSGHKEAGRRALGRPRDRGKGKVKAKATSYSWEANYKRSWDAVQEDESGGLAGAVKSFLDAAKRRRTAAEASPVQRGIIRHLVLILDLSEAMTDKDLRPNRYDLTLQYAREFVAEYFDQNPIGQLGILATRDGVAEKVVSMGGNTVEHVQALANKRKWEPRGEPSLQNALEMARSSIAHLPSSNSREILLIFGSLTTCDPGNIHDTISALARDGVRVSVVSIAAELKVLKDLSKHTHGRFGVALNEGHFRDLIFEAVPPPELEASDAMDARAMRKRRRTATQLNNEGVDGGSNAEDEEDDDEFYDGTDLLSMGFPTLLPFITASKATLCSCHSKFRSGPAFLCARCGAKLCDVPTDCPVCGLTAVMSTHLARSYHHLFPVSGYKAIRWADVDADSPPACFSCNVSFPERSKDDADVDGHLQGQAQGSSADGYAASSRYRCPKCNNHFCIECDTFVHDTLHVCPGCC</sequence>
<evidence type="ECO:0000313" key="16">
    <source>
        <dbReference type="Proteomes" id="UP000027361"/>
    </source>
</evidence>
<evidence type="ECO:0000256" key="11">
    <source>
        <dbReference type="PIRNR" id="PIRNR015919"/>
    </source>
</evidence>
<dbReference type="InterPro" id="IPR007198">
    <property type="entry name" value="Ssl1-like"/>
</dbReference>
<dbReference type="SMART" id="SM01047">
    <property type="entry name" value="C1_4"/>
    <property type="match status" value="1"/>
</dbReference>
<dbReference type="RefSeq" id="XP_013244220.1">
    <property type="nucleotide sequence ID" value="XM_013388766.1"/>
</dbReference>
<feature type="compositionally biased region" description="Basic and acidic residues" evidence="13">
    <location>
        <begin position="48"/>
        <end position="65"/>
    </location>
</feature>
<dbReference type="InterPro" id="IPR013083">
    <property type="entry name" value="Znf_RING/FYVE/PHD"/>
</dbReference>
<dbReference type="SUPFAM" id="SSF57889">
    <property type="entry name" value="Cysteine-rich domain"/>
    <property type="match status" value="1"/>
</dbReference>
<feature type="compositionally biased region" description="Basic and acidic residues" evidence="13">
    <location>
        <begin position="32"/>
        <end position="41"/>
    </location>
</feature>
<evidence type="ECO:0000256" key="8">
    <source>
        <dbReference type="ARBA" id="ARBA00023163"/>
    </source>
</evidence>
<dbReference type="OMA" id="INWVEVP"/>
<dbReference type="GeneID" id="25262378"/>
<dbReference type="SUPFAM" id="SSF53300">
    <property type="entry name" value="vWA-like"/>
    <property type="match status" value="1"/>
</dbReference>
<dbReference type="InterPro" id="IPR012170">
    <property type="entry name" value="TFIIH_SSL1/p44"/>
</dbReference>
<accession>A0A066WCS8</accession>
<dbReference type="InterPro" id="IPR004595">
    <property type="entry name" value="TFIIH_C1-like_dom"/>
</dbReference>
<dbReference type="EMBL" id="JMSN01000023">
    <property type="protein sequence ID" value="KDN48854.1"/>
    <property type="molecule type" value="Genomic_DNA"/>
</dbReference>
<dbReference type="GO" id="GO:0006351">
    <property type="term" value="P:DNA-templated transcription"/>
    <property type="evidence" value="ECO:0007669"/>
    <property type="project" value="InterPro"/>
</dbReference>
<comment type="similarity">
    <text evidence="2 11">Belongs to the GTF2H2 family.</text>
</comment>
<evidence type="ECO:0000256" key="6">
    <source>
        <dbReference type="ARBA" id="ARBA00022833"/>
    </source>
</evidence>
<proteinExistence type="inferred from homology"/>
<dbReference type="GO" id="GO:0008270">
    <property type="term" value="F:zinc ion binding"/>
    <property type="evidence" value="ECO:0007669"/>
    <property type="project" value="UniProtKB-UniRule"/>
</dbReference>
<dbReference type="Pfam" id="PF07975">
    <property type="entry name" value="C1_4"/>
    <property type="match status" value="1"/>
</dbReference>
<keyword evidence="5" id="KW-0863">Zinc-finger</keyword>
<dbReference type="GO" id="GO:0006357">
    <property type="term" value="P:regulation of transcription by RNA polymerase II"/>
    <property type="evidence" value="ECO:0007669"/>
    <property type="project" value="UniProtKB-UniRule"/>
</dbReference>
<dbReference type="Gene3D" id="3.30.40.10">
    <property type="entry name" value="Zinc/RING finger domain, C3HC4 (zinc finger)"/>
    <property type="match status" value="1"/>
</dbReference>
<comment type="caution">
    <text evidence="15">The sequence shown here is derived from an EMBL/GenBank/DDBJ whole genome shotgun (WGS) entry which is preliminary data.</text>
</comment>
<comment type="function">
    <text evidence="11">Component of the general transcription and DNA repair factor IIH (TFIIH) core complex, which is involved in general and transcription-coupled nucleotide excision repair (NER) of damaged DNA and, when complexed to TFIIK, in RNA transcription by RNA polymerase II.</text>
</comment>
<dbReference type="FunFam" id="3.40.50.410:FF:000015">
    <property type="entry name" value="General transcription factor IIH subunit 2"/>
    <property type="match status" value="1"/>
</dbReference>
<dbReference type="Pfam" id="PF04056">
    <property type="entry name" value="Ssl1"/>
    <property type="match status" value="1"/>
</dbReference>
<evidence type="ECO:0000256" key="5">
    <source>
        <dbReference type="ARBA" id="ARBA00022771"/>
    </source>
</evidence>
<evidence type="ECO:0000256" key="9">
    <source>
        <dbReference type="ARBA" id="ARBA00023204"/>
    </source>
</evidence>
<dbReference type="GO" id="GO:0006289">
    <property type="term" value="P:nucleotide-excision repair"/>
    <property type="evidence" value="ECO:0007669"/>
    <property type="project" value="UniProtKB-UniRule"/>
</dbReference>
<evidence type="ECO:0000256" key="10">
    <source>
        <dbReference type="ARBA" id="ARBA00023242"/>
    </source>
</evidence>
<reference evidence="15 16" key="1">
    <citation type="submission" date="2014-05" db="EMBL/GenBank/DDBJ databases">
        <title>Draft genome sequence of a rare smut relative, Tilletiaria anomala UBC 951.</title>
        <authorList>
            <consortium name="DOE Joint Genome Institute"/>
            <person name="Toome M."/>
            <person name="Kuo A."/>
            <person name="Henrissat B."/>
            <person name="Lipzen A."/>
            <person name="Tritt A."/>
            <person name="Yoshinaga Y."/>
            <person name="Zane M."/>
            <person name="Barry K."/>
            <person name="Grigoriev I.V."/>
            <person name="Spatafora J.W."/>
            <person name="Aimea M.C."/>
        </authorList>
    </citation>
    <scope>NUCLEOTIDE SEQUENCE [LARGE SCALE GENOMIC DNA]</scope>
    <source>
        <strain evidence="15 16">UBC 951</strain>
    </source>
</reference>
<comment type="subcellular location">
    <subcellularLocation>
        <location evidence="1 11">Nucleus</location>
    </subcellularLocation>
</comment>
<dbReference type="PIRSF" id="PIRSF015919">
    <property type="entry name" value="TFIIH_SSL1"/>
    <property type="match status" value="1"/>
</dbReference>
<evidence type="ECO:0000256" key="2">
    <source>
        <dbReference type="ARBA" id="ARBA00006092"/>
    </source>
</evidence>
<dbReference type="PROSITE" id="PS50234">
    <property type="entry name" value="VWFA"/>
    <property type="match status" value="1"/>
</dbReference>
<feature type="region of interest" description="Disordered" evidence="13">
    <location>
        <begin position="1"/>
        <end position="69"/>
    </location>
</feature>
<dbReference type="PANTHER" id="PTHR12695">
    <property type="entry name" value="GENERAL TRANSCRIPTION FACTOR IIH SUBUNIT 2"/>
    <property type="match status" value="1"/>
</dbReference>
<keyword evidence="8 11" id="KW-0804">Transcription</keyword>
<organism evidence="15 16">
    <name type="scientific">Tilletiaria anomala (strain ATCC 24038 / CBS 436.72 / UBC 951)</name>
    <dbReference type="NCBI Taxonomy" id="1037660"/>
    <lineage>
        <taxon>Eukaryota</taxon>
        <taxon>Fungi</taxon>
        <taxon>Dikarya</taxon>
        <taxon>Basidiomycota</taxon>
        <taxon>Ustilaginomycotina</taxon>
        <taxon>Exobasidiomycetes</taxon>
        <taxon>Georgefischeriales</taxon>
        <taxon>Tilletiariaceae</taxon>
        <taxon>Tilletiaria</taxon>
    </lineage>
</organism>
<dbReference type="NCBIfam" id="TIGR00622">
    <property type="entry name" value="ssl1"/>
    <property type="match status" value="1"/>
</dbReference>
<protein>
    <recommendedName>
        <fullName evidence="11">General transcription and DNA repair factor IIH</fullName>
    </recommendedName>
</protein>
<dbReference type="GO" id="GO:0005675">
    <property type="term" value="C:transcription factor TFIIH holo complex"/>
    <property type="evidence" value="ECO:0007669"/>
    <property type="project" value="UniProtKB-UniRule"/>
</dbReference>
<keyword evidence="3 11" id="KW-0479">Metal-binding</keyword>